<keyword evidence="3" id="KW-0597">Phosphoprotein</keyword>
<dbReference type="PROSITE" id="PS00018">
    <property type="entry name" value="EF_HAND_1"/>
    <property type="match status" value="1"/>
</dbReference>
<evidence type="ECO:0000256" key="9">
    <source>
        <dbReference type="ARBA" id="ARBA00022989"/>
    </source>
</evidence>
<evidence type="ECO:0000256" key="14">
    <source>
        <dbReference type="SAM" id="MobiDB-lite"/>
    </source>
</evidence>
<name>A0ABN9S051_9DINO</name>
<evidence type="ECO:0000256" key="11">
    <source>
        <dbReference type="ARBA" id="ARBA00023136"/>
    </source>
</evidence>
<feature type="transmembrane region" description="Helical" evidence="15">
    <location>
        <begin position="615"/>
        <end position="634"/>
    </location>
</feature>
<keyword evidence="13" id="KW-0407">Ion channel</keyword>
<keyword evidence="2" id="KW-0813">Transport</keyword>
<dbReference type="SUPFAM" id="SSF47473">
    <property type="entry name" value="EF-hand"/>
    <property type="match status" value="1"/>
</dbReference>
<dbReference type="InterPro" id="IPR018247">
    <property type="entry name" value="EF_Hand_1_Ca_BS"/>
</dbReference>
<comment type="caution">
    <text evidence="17">The sequence shown here is derived from an EMBL/GenBank/DDBJ whole genome shotgun (WGS) entry which is preliminary data.</text>
</comment>
<evidence type="ECO:0000256" key="12">
    <source>
        <dbReference type="ARBA" id="ARBA00023180"/>
    </source>
</evidence>
<protein>
    <recommendedName>
        <fullName evidence="16">EF-hand domain-containing protein</fullName>
    </recommendedName>
</protein>
<evidence type="ECO:0000313" key="18">
    <source>
        <dbReference type="Proteomes" id="UP001189429"/>
    </source>
</evidence>
<keyword evidence="11 15" id="KW-0472">Membrane</keyword>
<keyword evidence="5" id="KW-0107">Calcium channel</keyword>
<dbReference type="InterPro" id="IPR005821">
    <property type="entry name" value="Ion_trans_dom"/>
</dbReference>
<evidence type="ECO:0000256" key="6">
    <source>
        <dbReference type="ARBA" id="ARBA00022692"/>
    </source>
</evidence>
<feature type="region of interest" description="Disordered" evidence="14">
    <location>
        <begin position="847"/>
        <end position="890"/>
    </location>
</feature>
<keyword evidence="8" id="KW-0851">Voltage-gated channel</keyword>
<keyword evidence="9 15" id="KW-1133">Transmembrane helix</keyword>
<keyword evidence="6 15" id="KW-0812">Transmembrane</keyword>
<keyword evidence="7" id="KW-0106">Calcium</keyword>
<feature type="transmembrane region" description="Helical" evidence="15">
    <location>
        <begin position="691"/>
        <end position="713"/>
    </location>
</feature>
<evidence type="ECO:0000256" key="5">
    <source>
        <dbReference type="ARBA" id="ARBA00022673"/>
    </source>
</evidence>
<dbReference type="Proteomes" id="UP001189429">
    <property type="component" value="Unassembled WGS sequence"/>
</dbReference>
<dbReference type="InterPro" id="IPR011992">
    <property type="entry name" value="EF-hand-dom_pair"/>
</dbReference>
<accession>A0ABN9S051</accession>
<dbReference type="Gene3D" id="1.10.287.70">
    <property type="match status" value="1"/>
</dbReference>
<organism evidence="17 18">
    <name type="scientific">Prorocentrum cordatum</name>
    <dbReference type="NCBI Taxonomy" id="2364126"/>
    <lineage>
        <taxon>Eukaryota</taxon>
        <taxon>Sar</taxon>
        <taxon>Alveolata</taxon>
        <taxon>Dinophyceae</taxon>
        <taxon>Prorocentrales</taxon>
        <taxon>Prorocentraceae</taxon>
        <taxon>Prorocentrum</taxon>
    </lineage>
</organism>
<comment type="subcellular location">
    <subcellularLocation>
        <location evidence="1">Membrane</location>
        <topology evidence="1">Multi-pass membrane protein</topology>
    </subcellularLocation>
</comment>
<dbReference type="SUPFAM" id="SSF81324">
    <property type="entry name" value="Voltage-gated potassium channels"/>
    <property type="match status" value="1"/>
</dbReference>
<keyword evidence="12" id="KW-0325">Glycoprotein</keyword>
<evidence type="ECO:0000256" key="8">
    <source>
        <dbReference type="ARBA" id="ARBA00022882"/>
    </source>
</evidence>
<feature type="region of interest" description="Disordered" evidence="14">
    <location>
        <begin position="220"/>
        <end position="305"/>
    </location>
</feature>
<dbReference type="Gene3D" id="1.20.120.350">
    <property type="entry name" value="Voltage-gated potassium channels. Chain C"/>
    <property type="match status" value="1"/>
</dbReference>
<dbReference type="Pfam" id="PF00520">
    <property type="entry name" value="Ion_trans"/>
    <property type="match status" value="1"/>
</dbReference>
<evidence type="ECO:0000256" key="10">
    <source>
        <dbReference type="ARBA" id="ARBA00023065"/>
    </source>
</evidence>
<dbReference type="InterPro" id="IPR002048">
    <property type="entry name" value="EF_hand_dom"/>
</dbReference>
<dbReference type="PANTHER" id="PTHR45628">
    <property type="entry name" value="VOLTAGE-DEPENDENT CALCIUM CHANNEL TYPE A SUBUNIT ALPHA-1"/>
    <property type="match status" value="1"/>
</dbReference>
<evidence type="ECO:0000259" key="16">
    <source>
        <dbReference type="PROSITE" id="PS50222"/>
    </source>
</evidence>
<feature type="transmembrane region" description="Helical" evidence="15">
    <location>
        <begin position="511"/>
        <end position="533"/>
    </location>
</feature>
<evidence type="ECO:0000256" key="7">
    <source>
        <dbReference type="ARBA" id="ARBA00022837"/>
    </source>
</evidence>
<feature type="domain" description="EF-hand" evidence="16">
    <location>
        <begin position="732"/>
        <end position="767"/>
    </location>
</feature>
<feature type="region of interest" description="Disordered" evidence="14">
    <location>
        <begin position="119"/>
        <end position="151"/>
    </location>
</feature>
<evidence type="ECO:0000256" key="13">
    <source>
        <dbReference type="ARBA" id="ARBA00023303"/>
    </source>
</evidence>
<evidence type="ECO:0000256" key="2">
    <source>
        <dbReference type="ARBA" id="ARBA00022448"/>
    </source>
</evidence>
<keyword evidence="10" id="KW-0406">Ion transport</keyword>
<dbReference type="PROSITE" id="PS50222">
    <property type="entry name" value="EF_HAND_2"/>
    <property type="match status" value="1"/>
</dbReference>
<reference evidence="17" key="1">
    <citation type="submission" date="2023-10" db="EMBL/GenBank/DDBJ databases">
        <authorList>
            <person name="Chen Y."/>
            <person name="Shah S."/>
            <person name="Dougan E. K."/>
            <person name="Thang M."/>
            <person name="Chan C."/>
        </authorList>
    </citation>
    <scope>NUCLEOTIDE SEQUENCE [LARGE SCALE GENOMIC DNA]</scope>
</reference>
<proteinExistence type="predicted"/>
<evidence type="ECO:0000256" key="3">
    <source>
        <dbReference type="ARBA" id="ARBA00022553"/>
    </source>
</evidence>
<keyword evidence="4" id="KW-0109">Calcium transport</keyword>
<evidence type="ECO:0000313" key="17">
    <source>
        <dbReference type="EMBL" id="CAK0824911.1"/>
    </source>
</evidence>
<evidence type="ECO:0000256" key="4">
    <source>
        <dbReference type="ARBA" id="ARBA00022568"/>
    </source>
</evidence>
<feature type="compositionally biased region" description="Basic and acidic residues" evidence="14">
    <location>
        <begin position="317"/>
        <end position="340"/>
    </location>
</feature>
<dbReference type="InterPro" id="IPR027359">
    <property type="entry name" value="Volt_channel_dom_sf"/>
</dbReference>
<feature type="region of interest" description="Disordered" evidence="14">
    <location>
        <begin position="317"/>
        <end position="346"/>
    </location>
</feature>
<dbReference type="InterPro" id="IPR050599">
    <property type="entry name" value="VDCC_alpha-1_subunit"/>
</dbReference>
<evidence type="ECO:0000256" key="15">
    <source>
        <dbReference type="SAM" id="Phobius"/>
    </source>
</evidence>
<gene>
    <name evidence="17" type="ORF">PCOR1329_LOCUS25182</name>
</gene>
<dbReference type="PANTHER" id="PTHR45628:SF7">
    <property type="entry name" value="VOLTAGE-DEPENDENT CALCIUM CHANNEL TYPE A SUBUNIT ALPHA-1"/>
    <property type="match status" value="1"/>
</dbReference>
<evidence type="ECO:0000256" key="1">
    <source>
        <dbReference type="ARBA" id="ARBA00004141"/>
    </source>
</evidence>
<keyword evidence="18" id="KW-1185">Reference proteome</keyword>
<dbReference type="EMBL" id="CAUYUJ010008779">
    <property type="protein sequence ID" value="CAK0824911.1"/>
    <property type="molecule type" value="Genomic_DNA"/>
</dbReference>
<sequence length="900" mass="99062">MPERCLEGAVAEKARIERMLAQLGVAAQLQDLEVLRKALEECAAAGLPERDLEGATLTKLYIERMLAKLKAAIDLQDMHGVKAAIQDCGVDMVKMAIEQARSAGVAQKVLEEAMLARERDAASLPDEDPHPAATAGEMAGPAGWGTRTSSGAILDSERSDMAASSAGEHGSPLSSADALCRELIGLAEVMRQDFHSEVDHLVQEHTRRLKRVAEGAVSIASASPASAQEHPPPAWRPSPVRSSWAGPSDVPGRAALERPSPLEEQAQLPRGPHGAPPHLAPKGPVAGEAGRDRPRASNQTADGLSAEMHARARELREAGHAREGHEVAERAAETSFEDPHAPGGVQQSGLLQAWEHDEPGPAPVLQLAKQASVNFDVGEGPNEKGKLARVRTTSLFGSSSGPGETARQTITKSRTALFEQKLERMQRNAQASRGAKTILKRESTNESIQKWIRNQQGFRRVHERCFFEPCRRLVHSDFFDQTMGMVLLINALTIGLQVDWLARNKASHTPLVFLIFDWLFCIVFVAELSVRVLSGPRSFTHGPEWRWNFFDTTVVVIQVTVALLDGQEGAIEALDKLHFVRILRLCRLARFLRMVRLFPGLRSMVFLLVDCIGSFFWACIMLIGLMFCMAIYFTELYTSLCVKHPDEDHTSLEEFWGSVPRSFLALYMAIFGGVDWKDLLDVYKAFDPDTYIINTVIMLAYVAFTTLVMLNLVTGVFVDGAQRIVQEDRDKGLLRLAARIFEAADQDGSKDISGQEFEDILSSELMMDFCEINNISVNEVDTLYKLLAEGDDEGNVTITDFVRGCKMLQGEARAADVQTVKLMCKQHFEQTEHILLRLHQSRTQSRTDLASGPLGGFSPGGNPFRIPSTDDGRANMLPMPQVDVDDHLPGGILELDDSKA</sequence>